<keyword evidence="8" id="KW-0677">Repeat</keyword>
<evidence type="ECO:0000313" key="21">
    <source>
        <dbReference type="EMBL" id="PAV70968.1"/>
    </source>
</evidence>
<reference evidence="21 22" key="1">
    <citation type="journal article" date="2017" name="Curr. Biol.">
        <title>Genome architecture and evolution of a unichromosomal asexual nematode.</title>
        <authorList>
            <person name="Fradin H."/>
            <person name="Zegar C."/>
            <person name="Gutwein M."/>
            <person name="Lucas J."/>
            <person name="Kovtun M."/>
            <person name="Corcoran D."/>
            <person name="Baugh L.R."/>
            <person name="Kiontke K."/>
            <person name="Gunsalus K."/>
            <person name="Fitch D.H."/>
            <person name="Piano F."/>
        </authorList>
    </citation>
    <scope>NUCLEOTIDE SEQUENCE [LARGE SCALE GENOMIC DNA]</scope>
    <source>
        <strain evidence="21">PF1309</strain>
    </source>
</reference>
<keyword evidence="22" id="KW-1185">Reference proteome</keyword>
<evidence type="ECO:0000256" key="14">
    <source>
        <dbReference type="ARBA" id="ARBA00023180"/>
    </source>
</evidence>
<dbReference type="Proteomes" id="UP000218231">
    <property type="component" value="Unassembled WGS sequence"/>
</dbReference>
<dbReference type="AlphaFoldDB" id="A0A2A2KAN8"/>
<evidence type="ECO:0000256" key="3">
    <source>
        <dbReference type="ARBA" id="ARBA00022448"/>
    </source>
</evidence>
<accession>A0A2A2KAN8</accession>
<evidence type="ECO:0000256" key="15">
    <source>
        <dbReference type="ARBA" id="ARBA00023201"/>
    </source>
</evidence>
<feature type="disulfide bond" evidence="17">
    <location>
        <begin position="366"/>
        <end position="383"/>
    </location>
</feature>
<dbReference type="PROSITE" id="PS00010">
    <property type="entry name" value="ASX_HYDROXYL"/>
    <property type="match status" value="3"/>
</dbReference>
<organism evidence="21 22">
    <name type="scientific">Diploscapter pachys</name>
    <dbReference type="NCBI Taxonomy" id="2018661"/>
    <lineage>
        <taxon>Eukaryota</taxon>
        <taxon>Metazoa</taxon>
        <taxon>Ecdysozoa</taxon>
        <taxon>Nematoda</taxon>
        <taxon>Chromadorea</taxon>
        <taxon>Rhabditida</taxon>
        <taxon>Rhabditina</taxon>
        <taxon>Rhabditomorpha</taxon>
        <taxon>Rhabditoidea</taxon>
        <taxon>Rhabditidae</taxon>
        <taxon>Diploscapter</taxon>
    </lineage>
</organism>
<dbReference type="Gene3D" id="1.10.287.820">
    <property type="entry name" value="Acid-sensing ion channel domain"/>
    <property type="match status" value="1"/>
</dbReference>
<dbReference type="Gene3D" id="2.10.25.10">
    <property type="entry name" value="Laminin"/>
    <property type="match status" value="4"/>
</dbReference>
<evidence type="ECO:0000256" key="6">
    <source>
        <dbReference type="ARBA" id="ARBA00022692"/>
    </source>
</evidence>
<comment type="caution">
    <text evidence="17">Lacks conserved residue(s) required for the propagation of feature annotation.</text>
</comment>
<evidence type="ECO:0000256" key="19">
    <source>
        <dbReference type="SAM" id="Phobius"/>
    </source>
</evidence>
<keyword evidence="4 18" id="KW-0894">Sodium channel</keyword>
<keyword evidence="9 19" id="KW-1133">Transmembrane helix</keyword>
<comment type="similarity">
    <text evidence="2 18">Belongs to the amiloride-sensitive sodium channel (TC 1.A.6) family.</text>
</comment>
<evidence type="ECO:0000256" key="8">
    <source>
        <dbReference type="ARBA" id="ARBA00022737"/>
    </source>
</evidence>
<feature type="disulfide bond" evidence="17">
    <location>
        <begin position="135"/>
        <end position="144"/>
    </location>
</feature>
<evidence type="ECO:0000256" key="16">
    <source>
        <dbReference type="ARBA" id="ARBA00023303"/>
    </source>
</evidence>
<evidence type="ECO:0000256" key="5">
    <source>
        <dbReference type="ARBA" id="ARBA00022536"/>
    </source>
</evidence>
<evidence type="ECO:0000256" key="12">
    <source>
        <dbReference type="ARBA" id="ARBA00023136"/>
    </source>
</evidence>
<keyword evidence="15 18" id="KW-0739">Sodium transport</keyword>
<dbReference type="PRINTS" id="PR01078">
    <property type="entry name" value="AMINACHANNEL"/>
</dbReference>
<dbReference type="PROSITE" id="PS00022">
    <property type="entry name" value="EGF_1"/>
    <property type="match status" value="4"/>
</dbReference>
<keyword evidence="6 18" id="KW-0812">Transmembrane</keyword>
<dbReference type="OrthoDB" id="430340at2759"/>
<dbReference type="STRING" id="2018661.A0A2A2KAN8"/>
<dbReference type="PROSITE" id="PS50026">
    <property type="entry name" value="EGF_3"/>
    <property type="match status" value="5"/>
</dbReference>
<keyword evidence="10" id="KW-0915">Sodium</keyword>
<feature type="domain" description="EGF-like" evidence="20">
    <location>
        <begin position="160"/>
        <end position="196"/>
    </location>
</feature>
<evidence type="ECO:0000313" key="22">
    <source>
        <dbReference type="Proteomes" id="UP000218231"/>
    </source>
</evidence>
<evidence type="ECO:0000256" key="2">
    <source>
        <dbReference type="ARBA" id="ARBA00007193"/>
    </source>
</evidence>
<keyword evidence="11 18" id="KW-0406">Ion transport</keyword>
<sequence>MLVRGKYGISLINFIGFLAVYILIYSIVPVEGLLPLPPITLVPPSAVEPNPTRPPHGCYNYGLCTNPKKKSITSPKLAVVWDCAHTDCVCVTGIRNGTYTCSDKPELCLSDPCGISKGMDHMECVDGFGTYNCTCKAGWTGPDCNMNMDDPCAEAPCLNVYNYCKNNTCAGTCTQELGDSTWKCNCPSGYQGSDCTKTYAIWVSTNEENLGCYNYNGNVLDSNCKKITSPMNTMDYCKQQQMTTMDPFYNRFAISGQNCYLCNDKFTLPKIGGDPKNDQKCTEKCSGDNSKICGEGDRRVWMYKNTNYIWDPDQCANTNGTSPCSQGTGQGICIDDEGAYLCRCHPKYTGNDCETPVDDPCLAEPCLNNGTCVADPNTFNYKCECLEARIIGFTGPTCDDDTNECADSMSKHLSYDNICVVKDSAAECIDGINSFRCNCSDQWVGEHCEMNKIIQQVLLNIFGKVRLDMVPLLEDLLKNPTLIKDMVSFIIGLKGYFERLPFSWNHEDMFDWVAYEDKEIIKEEYTSMWNDVVLGNCFTLNHLFFVPNKTFDYRDIGRNQGLRAKLRINYEEYMPWTDTAGISVYVHNKHDFVIVESVRYNAEPRGEFVLDIRDVQYTRMGGKYGECISDPNKVDYFYYDKTFGYTTEACLRSCYQNMINESCQCYDPRYPWPAPADSNISLACELEKRACVEEAIKSSGDPSTWTDCYCPLP</sequence>
<evidence type="ECO:0000259" key="20">
    <source>
        <dbReference type="PROSITE" id="PS50026"/>
    </source>
</evidence>
<proteinExistence type="inferred from homology"/>
<feature type="domain" description="EGF-like" evidence="20">
    <location>
        <begin position="401"/>
        <end position="449"/>
    </location>
</feature>
<evidence type="ECO:0000256" key="13">
    <source>
        <dbReference type="ARBA" id="ARBA00023157"/>
    </source>
</evidence>
<dbReference type="PANTHER" id="PTHR12916">
    <property type="entry name" value="CYTOCHROME C OXIDASE POLYPEPTIDE VIC-2"/>
    <property type="match status" value="1"/>
</dbReference>
<dbReference type="Pfam" id="PF00858">
    <property type="entry name" value="ASC"/>
    <property type="match status" value="1"/>
</dbReference>
<feature type="domain" description="EGF-like" evidence="20">
    <location>
        <begin position="311"/>
        <end position="354"/>
    </location>
</feature>
<evidence type="ECO:0000256" key="9">
    <source>
        <dbReference type="ARBA" id="ARBA00022989"/>
    </source>
</evidence>
<keyword evidence="5 17" id="KW-0245">EGF-like domain</keyword>
<dbReference type="InterPro" id="IPR000152">
    <property type="entry name" value="EGF-type_Asp/Asn_hydroxyl_site"/>
</dbReference>
<evidence type="ECO:0000256" key="7">
    <source>
        <dbReference type="ARBA" id="ARBA00022729"/>
    </source>
</evidence>
<evidence type="ECO:0000256" key="1">
    <source>
        <dbReference type="ARBA" id="ARBA00004141"/>
    </source>
</evidence>
<dbReference type="EMBL" id="LIAE01009154">
    <property type="protein sequence ID" value="PAV70968.1"/>
    <property type="molecule type" value="Genomic_DNA"/>
</dbReference>
<dbReference type="PANTHER" id="PTHR12916:SF4">
    <property type="entry name" value="UNINFLATABLE, ISOFORM C"/>
    <property type="match status" value="1"/>
</dbReference>
<dbReference type="InterPro" id="IPR001881">
    <property type="entry name" value="EGF-like_Ca-bd_dom"/>
</dbReference>
<comment type="caution">
    <text evidence="21">The sequence shown here is derived from an EMBL/GenBank/DDBJ whole genome shotgun (WGS) entry which is preliminary data.</text>
</comment>
<dbReference type="SMART" id="SM00181">
    <property type="entry name" value="EGF"/>
    <property type="match status" value="5"/>
</dbReference>
<feature type="domain" description="EGF-like" evidence="20">
    <location>
        <begin position="357"/>
        <end position="399"/>
    </location>
</feature>
<keyword evidence="3 18" id="KW-0813">Transport</keyword>
<protein>
    <recommendedName>
        <fullName evidence="20">EGF-like domain-containing protein</fullName>
    </recommendedName>
</protein>
<dbReference type="PROSITE" id="PS01186">
    <property type="entry name" value="EGF_2"/>
    <property type="match status" value="2"/>
</dbReference>
<dbReference type="CDD" id="cd00054">
    <property type="entry name" value="EGF_CA"/>
    <property type="match status" value="2"/>
</dbReference>
<dbReference type="InterPro" id="IPR000742">
    <property type="entry name" value="EGF"/>
</dbReference>
<evidence type="ECO:0000256" key="17">
    <source>
        <dbReference type="PROSITE-ProRule" id="PRU00076"/>
    </source>
</evidence>
<comment type="subcellular location">
    <subcellularLocation>
        <location evidence="1">Membrane</location>
        <topology evidence="1">Multi-pass membrane protein</topology>
    </subcellularLocation>
</comment>
<feature type="domain" description="EGF-like" evidence="20">
    <location>
        <begin position="109"/>
        <end position="145"/>
    </location>
</feature>
<keyword evidence="14" id="KW-0325">Glycoprotein</keyword>
<feature type="transmembrane region" description="Helical" evidence="19">
    <location>
        <begin position="7"/>
        <end position="28"/>
    </location>
</feature>
<keyword evidence="7" id="KW-0732">Signal</keyword>
<feature type="disulfide bond" evidence="17">
    <location>
        <begin position="439"/>
        <end position="448"/>
    </location>
</feature>
<dbReference type="GO" id="GO:0016020">
    <property type="term" value="C:membrane"/>
    <property type="evidence" value="ECO:0007669"/>
    <property type="project" value="UniProtKB-SubCell"/>
</dbReference>
<keyword evidence="12 19" id="KW-0472">Membrane</keyword>
<name>A0A2A2KAN8_9BILA</name>
<feature type="disulfide bond" evidence="17">
    <location>
        <begin position="344"/>
        <end position="353"/>
    </location>
</feature>
<dbReference type="SMART" id="SM00179">
    <property type="entry name" value="EGF_CA"/>
    <property type="match status" value="4"/>
</dbReference>
<evidence type="ECO:0000256" key="4">
    <source>
        <dbReference type="ARBA" id="ARBA00022461"/>
    </source>
</evidence>
<gene>
    <name evidence="21" type="ORF">WR25_20943</name>
</gene>
<evidence type="ECO:0000256" key="10">
    <source>
        <dbReference type="ARBA" id="ARBA00023053"/>
    </source>
</evidence>
<dbReference type="SUPFAM" id="SSF57196">
    <property type="entry name" value="EGF/Laminin"/>
    <property type="match status" value="4"/>
</dbReference>
<dbReference type="GO" id="GO:0005272">
    <property type="term" value="F:sodium channel activity"/>
    <property type="evidence" value="ECO:0007669"/>
    <property type="project" value="UniProtKB-KW"/>
</dbReference>
<dbReference type="GO" id="GO:0005509">
    <property type="term" value="F:calcium ion binding"/>
    <property type="evidence" value="ECO:0007669"/>
    <property type="project" value="InterPro"/>
</dbReference>
<evidence type="ECO:0000256" key="11">
    <source>
        <dbReference type="ARBA" id="ARBA00023065"/>
    </source>
</evidence>
<evidence type="ECO:0000256" key="18">
    <source>
        <dbReference type="RuleBase" id="RU000679"/>
    </source>
</evidence>
<keyword evidence="16 18" id="KW-0407">Ion channel</keyword>
<feature type="disulfide bond" evidence="17">
    <location>
        <begin position="186"/>
        <end position="195"/>
    </location>
</feature>
<dbReference type="InterPro" id="IPR001873">
    <property type="entry name" value="ENaC"/>
</dbReference>
<keyword evidence="13 17" id="KW-1015">Disulfide bond</keyword>